<evidence type="ECO:0000313" key="2">
    <source>
        <dbReference type="Proteomes" id="UP000008311"/>
    </source>
</evidence>
<keyword evidence="2" id="KW-1185">Reference proteome</keyword>
<protein>
    <submittedName>
        <fullName evidence="1">Uncharacterized protein</fullName>
    </submittedName>
</protein>
<reference evidence="2" key="1">
    <citation type="journal article" date="2010" name="Nat. Biotechnol.">
        <title>Draft genome sequence of the oilseed species Ricinus communis.</title>
        <authorList>
            <person name="Chan A.P."/>
            <person name="Crabtree J."/>
            <person name="Zhao Q."/>
            <person name="Lorenzi H."/>
            <person name="Orvis J."/>
            <person name="Puiu D."/>
            <person name="Melake-Berhan A."/>
            <person name="Jones K.M."/>
            <person name="Redman J."/>
            <person name="Chen G."/>
            <person name="Cahoon E.B."/>
            <person name="Gedil M."/>
            <person name="Stanke M."/>
            <person name="Haas B.J."/>
            <person name="Wortman J.R."/>
            <person name="Fraser-Liggett C.M."/>
            <person name="Ravel J."/>
            <person name="Rabinowicz P.D."/>
        </authorList>
    </citation>
    <scope>NUCLEOTIDE SEQUENCE [LARGE SCALE GENOMIC DNA]</scope>
    <source>
        <strain evidence="2">cv. Hale</strain>
    </source>
</reference>
<name>B9TG23_RICCO</name>
<dbReference type="Proteomes" id="UP000008311">
    <property type="component" value="Unassembled WGS sequence"/>
</dbReference>
<organism evidence="1 2">
    <name type="scientific">Ricinus communis</name>
    <name type="common">Castor bean</name>
    <dbReference type="NCBI Taxonomy" id="3988"/>
    <lineage>
        <taxon>Eukaryota</taxon>
        <taxon>Viridiplantae</taxon>
        <taxon>Streptophyta</taxon>
        <taxon>Embryophyta</taxon>
        <taxon>Tracheophyta</taxon>
        <taxon>Spermatophyta</taxon>
        <taxon>Magnoliopsida</taxon>
        <taxon>eudicotyledons</taxon>
        <taxon>Gunneridae</taxon>
        <taxon>Pentapetalae</taxon>
        <taxon>rosids</taxon>
        <taxon>fabids</taxon>
        <taxon>Malpighiales</taxon>
        <taxon>Euphorbiaceae</taxon>
        <taxon>Acalyphoideae</taxon>
        <taxon>Acalypheae</taxon>
        <taxon>Ricinus</taxon>
    </lineage>
</organism>
<gene>
    <name evidence="1" type="ORF">RCOM_1803990</name>
</gene>
<evidence type="ECO:0000313" key="1">
    <source>
        <dbReference type="EMBL" id="EEF25192.1"/>
    </source>
</evidence>
<dbReference type="EMBL" id="EQ980314">
    <property type="protein sequence ID" value="EEF25192.1"/>
    <property type="molecule type" value="Genomic_DNA"/>
</dbReference>
<accession>B9TG23</accession>
<sequence>MHAHHQEHGADQAGHDQPDHQVVFTLALRSDIVIELHRPLLVRIQGGRETRAALTDEVVVELGVAGRVACLKQVGGLLQDLVQRLGGFEELGLGRRILSLQIGQLGILVEVFQAALISHLCALQRRIDHRLVTLFHQGRIHAPVRSTRAGGVLVCIVDQQGALGDLMDIFRGVVGPAKGKDTDPGAYHDHA</sequence>
<dbReference type="InParanoid" id="B9TG23"/>
<dbReference type="AlphaFoldDB" id="B9TG23"/>
<proteinExistence type="predicted"/>